<dbReference type="AlphaFoldDB" id="A0A1T4XQK0"/>
<evidence type="ECO:0000256" key="7">
    <source>
        <dbReference type="ARBA" id="ARBA00023136"/>
    </source>
</evidence>
<dbReference type="InterPro" id="IPR037185">
    <property type="entry name" value="EmrE-like"/>
</dbReference>
<dbReference type="RefSeq" id="WP_078923749.1">
    <property type="nucleotide sequence ID" value="NZ_FUYB01000021.1"/>
</dbReference>
<dbReference type="EMBL" id="FUYB01000021">
    <property type="protein sequence ID" value="SKA91822.1"/>
    <property type="molecule type" value="Genomic_DNA"/>
</dbReference>
<keyword evidence="3" id="KW-0813">Transport</keyword>
<evidence type="ECO:0000256" key="4">
    <source>
        <dbReference type="ARBA" id="ARBA00022475"/>
    </source>
</evidence>
<feature type="transmembrane region" description="Helical" evidence="8">
    <location>
        <begin position="179"/>
        <end position="197"/>
    </location>
</feature>
<comment type="similarity">
    <text evidence="2">Belongs to the EamA transporter family.</text>
</comment>
<feature type="domain" description="EamA" evidence="9">
    <location>
        <begin position="8"/>
        <end position="144"/>
    </location>
</feature>
<sequence>MKISEQKLGLVYGLTAYTIWGLFPWYFHFLTHVDPWQVLIQRITWSFLLVTLIALVLRHWSAIKLALSQPKTLLGLCISSLLIAANWLIFIWAVGQDRVVESSLGYFITPLVSVLLARVFLKESLDIYRLTAVVLALIGVLWLVVQLGVVPWVSLSLAASFGLYGLARKKVPVDSLTGLWVETGILLPFALIAWIGLEVQGQSQLFSEGFQTTFLLIFSGALTAAPLLLFASAAQRLSLTAVGFMMYINPTMQFLTAIYLLKEPFTQQQFIAFLFIWVALVVFSIGAIRQQNQRQQRLNSASASSH</sequence>
<feature type="transmembrane region" description="Helical" evidence="8">
    <location>
        <begin position="39"/>
        <end position="60"/>
    </location>
</feature>
<feature type="transmembrane region" description="Helical" evidence="8">
    <location>
        <begin position="104"/>
        <end position="121"/>
    </location>
</feature>
<dbReference type="STRING" id="92487.SAMN02745130_03306"/>
<evidence type="ECO:0000313" key="10">
    <source>
        <dbReference type="EMBL" id="SKA91822.1"/>
    </source>
</evidence>
<dbReference type="Pfam" id="PF00892">
    <property type="entry name" value="EamA"/>
    <property type="match status" value="1"/>
</dbReference>
<feature type="transmembrane region" description="Helical" evidence="8">
    <location>
        <begin position="209"/>
        <end position="230"/>
    </location>
</feature>
<reference evidence="10 11" key="1">
    <citation type="submission" date="2017-02" db="EMBL/GenBank/DDBJ databases">
        <authorList>
            <person name="Peterson S.W."/>
        </authorList>
    </citation>
    <scope>NUCLEOTIDE SEQUENCE [LARGE SCALE GENOMIC DNA]</scope>
    <source>
        <strain evidence="10 11">ATCC 49788</strain>
    </source>
</reference>
<evidence type="ECO:0000256" key="3">
    <source>
        <dbReference type="ARBA" id="ARBA00022448"/>
    </source>
</evidence>
<feature type="transmembrane region" description="Helical" evidence="8">
    <location>
        <begin position="151"/>
        <end position="167"/>
    </location>
</feature>
<feature type="transmembrane region" description="Helical" evidence="8">
    <location>
        <begin position="267"/>
        <end position="288"/>
    </location>
</feature>
<dbReference type="PANTHER" id="PTHR22911:SF137">
    <property type="entry name" value="SOLUTE CARRIER FAMILY 35 MEMBER G2-RELATED"/>
    <property type="match status" value="1"/>
</dbReference>
<dbReference type="OrthoDB" id="369870at2"/>
<keyword evidence="5 8" id="KW-0812">Transmembrane</keyword>
<dbReference type="PANTHER" id="PTHR22911">
    <property type="entry name" value="ACYL-MALONYL CONDENSING ENZYME-RELATED"/>
    <property type="match status" value="1"/>
</dbReference>
<organism evidence="10 11">
    <name type="scientific">Thiothrix eikelboomii</name>
    <dbReference type="NCBI Taxonomy" id="92487"/>
    <lineage>
        <taxon>Bacteria</taxon>
        <taxon>Pseudomonadati</taxon>
        <taxon>Pseudomonadota</taxon>
        <taxon>Gammaproteobacteria</taxon>
        <taxon>Thiotrichales</taxon>
        <taxon>Thiotrichaceae</taxon>
        <taxon>Thiothrix</taxon>
    </lineage>
</organism>
<feature type="transmembrane region" description="Helical" evidence="8">
    <location>
        <begin position="237"/>
        <end position="261"/>
    </location>
</feature>
<dbReference type="InterPro" id="IPR000620">
    <property type="entry name" value="EamA_dom"/>
</dbReference>
<protein>
    <submittedName>
        <fullName evidence="10">Chloramphenicol-sensitive protein RarD</fullName>
    </submittedName>
</protein>
<accession>A0A1T4XQK0</accession>
<feature type="transmembrane region" description="Helical" evidence="8">
    <location>
        <begin position="9"/>
        <end position="27"/>
    </location>
</feature>
<dbReference type="InterPro" id="IPR004626">
    <property type="entry name" value="RarD"/>
</dbReference>
<feature type="transmembrane region" description="Helical" evidence="8">
    <location>
        <begin position="128"/>
        <end position="145"/>
    </location>
</feature>
<keyword evidence="11" id="KW-1185">Reference proteome</keyword>
<keyword evidence="7 8" id="KW-0472">Membrane</keyword>
<evidence type="ECO:0000256" key="6">
    <source>
        <dbReference type="ARBA" id="ARBA00022989"/>
    </source>
</evidence>
<name>A0A1T4XQK0_9GAMM</name>
<dbReference type="Proteomes" id="UP000190460">
    <property type="component" value="Unassembled WGS sequence"/>
</dbReference>
<proteinExistence type="inferred from homology"/>
<evidence type="ECO:0000256" key="1">
    <source>
        <dbReference type="ARBA" id="ARBA00004651"/>
    </source>
</evidence>
<evidence type="ECO:0000256" key="2">
    <source>
        <dbReference type="ARBA" id="ARBA00007362"/>
    </source>
</evidence>
<dbReference type="SUPFAM" id="SSF103481">
    <property type="entry name" value="Multidrug resistance efflux transporter EmrE"/>
    <property type="match status" value="2"/>
</dbReference>
<comment type="subcellular location">
    <subcellularLocation>
        <location evidence="1">Cell membrane</location>
        <topology evidence="1">Multi-pass membrane protein</topology>
    </subcellularLocation>
</comment>
<gene>
    <name evidence="10" type="ORF">SAMN02745130_03306</name>
</gene>
<evidence type="ECO:0000256" key="8">
    <source>
        <dbReference type="SAM" id="Phobius"/>
    </source>
</evidence>
<evidence type="ECO:0000313" key="11">
    <source>
        <dbReference type="Proteomes" id="UP000190460"/>
    </source>
</evidence>
<dbReference type="GO" id="GO:0005886">
    <property type="term" value="C:plasma membrane"/>
    <property type="evidence" value="ECO:0007669"/>
    <property type="project" value="UniProtKB-SubCell"/>
</dbReference>
<evidence type="ECO:0000256" key="5">
    <source>
        <dbReference type="ARBA" id="ARBA00022692"/>
    </source>
</evidence>
<keyword evidence="4" id="KW-1003">Cell membrane</keyword>
<evidence type="ECO:0000259" key="9">
    <source>
        <dbReference type="Pfam" id="PF00892"/>
    </source>
</evidence>
<keyword evidence="6 8" id="KW-1133">Transmembrane helix</keyword>
<dbReference type="NCBIfam" id="TIGR00688">
    <property type="entry name" value="rarD"/>
    <property type="match status" value="1"/>
</dbReference>
<feature type="transmembrane region" description="Helical" evidence="8">
    <location>
        <begin position="72"/>
        <end position="92"/>
    </location>
</feature>